<name>A0ABS7SYS6_9FIRM</name>
<dbReference type="Proteomes" id="UP000734271">
    <property type="component" value="Unassembled WGS sequence"/>
</dbReference>
<keyword evidence="3" id="KW-1185">Reference proteome</keyword>
<protein>
    <submittedName>
        <fullName evidence="2">Phage tail protein</fullName>
    </submittedName>
</protein>
<dbReference type="InterPro" id="IPR007119">
    <property type="entry name" value="Phage_tail_spike_N"/>
</dbReference>
<comment type="caution">
    <text evidence="2">The sequence shown here is derived from an EMBL/GenBank/DDBJ whole genome shotgun (WGS) entry which is preliminary data.</text>
</comment>
<evidence type="ECO:0000313" key="3">
    <source>
        <dbReference type="Proteomes" id="UP000734271"/>
    </source>
</evidence>
<sequence>MILLLDKNEELSRSIDCYDITRTRELNGENTLETESSEEILEGDRIVFKDGLAKWREYIISSVDIERDEEVKYIAYGEDSSYELFYTYVDDLKPRNELAKSILGRLLEDTRFEVGFVEDVGRISTNFYHTNVRNCLYRIVESLGCEIDYRIEVRDSKVVGRYVDLYKKMGSNNGKRFTYRKDLNNIKKTIDYSTICSKLYGYGKGEEIVDEERDISEEKMDDKDSKYGRRINFADVNGGKKYVENNDTRLKYGIGLERKHLEGVFVAEDCEDKEELLRLTKEELEKRSKPKISYDINVEDISKYQDMGGIVEGVGLGDEVLISDKSINEKVLTRVIKIVDHPFTGEDMDITLGNYFLSLTDSIVETERLKRLIENRDRLIGEEIKRLATMTNKGFLRSVADRLNRELNNTDGFVYFIPDKGIRVYDKPIEQNPTKCIELGGGHLRIANKKLPNGEFDFTSFGTGDGFTASLIVAGILKGGKVEFDLENGTFLIGESINNFSMYWDGKTLKLRNVDIDLSNNSQISNIENKVKNIQQDFKIGQGSLESKIRSLDSNYNSLSSRITQTNNKIESEISSVKSTASSNYSSLSSRIRQTESSIETKVSSSEARSIFKQEASSFTFDARQVNFNSDVNISGTFETEGSTYDGRASSKIRVKDGAIQFWDKSTGEYSGQMYAYDKGIHLQAGRNFGVWAGRVVINSSGEMYLNATEKMNLYPYGGLDINGSSNFKRSVTFYNSIYFDSSSGDWRIAVTNDGQQLFIIAPNGKRWNFDKYSGFFSKD</sequence>
<proteinExistence type="predicted"/>
<reference evidence="2 3" key="1">
    <citation type="submission" date="2021-08" db="EMBL/GenBank/DDBJ databases">
        <title>FDA dAtabase for Regulatory Grade micrObial Sequences (FDA-ARGOS): Supporting development and validation of Infectious Disease Dx tests.</title>
        <authorList>
            <person name="Sproer C."/>
            <person name="Gronow S."/>
            <person name="Severitt S."/>
            <person name="Schroder I."/>
            <person name="Tallon L."/>
            <person name="Sadzewicz L."/>
            <person name="Zhao X."/>
            <person name="Boylan J."/>
            <person name="Ott S."/>
            <person name="Bowen H."/>
            <person name="Vavikolanu K."/>
            <person name="Hazen T."/>
            <person name="Aluvathingal J."/>
            <person name="Nadendla S."/>
            <person name="Lowell S."/>
            <person name="Myers T."/>
            <person name="Yan Y."/>
            <person name="Sichtig H."/>
        </authorList>
    </citation>
    <scope>NUCLEOTIDE SEQUENCE [LARGE SCALE GENOMIC DNA]</scope>
    <source>
        <strain evidence="2 3">FDAARGOS_1460</strain>
    </source>
</reference>
<dbReference type="InterPro" id="IPR010572">
    <property type="entry name" value="Tail_dom"/>
</dbReference>
<evidence type="ECO:0000259" key="1">
    <source>
        <dbReference type="Pfam" id="PF06605"/>
    </source>
</evidence>
<dbReference type="NCBIfam" id="TIGR01665">
    <property type="entry name" value="put_anti_recept"/>
    <property type="match status" value="1"/>
</dbReference>
<accession>A0ABS7SYS6</accession>
<dbReference type="EMBL" id="JAIPME010000002">
    <property type="protein sequence ID" value="MBZ2386690.1"/>
    <property type="molecule type" value="Genomic_DNA"/>
</dbReference>
<dbReference type="RefSeq" id="WP_223419018.1">
    <property type="nucleotide sequence ID" value="NZ_JAIPME010000002.1"/>
</dbReference>
<gene>
    <name evidence="2" type="ORF">K8P03_05175</name>
</gene>
<evidence type="ECO:0000313" key="2">
    <source>
        <dbReference type="EMBL" id="MBZ2386690.1"/>
    </source>
</evidence>
<organism evidence="2 3">
    <name type="scientific">Anaerococcus murdochii</name>
    <dbReference type="NCBI Taxonomy" id="411577"/>
    <lineage>
        <taxon>Bacteria</taxon>
        <taxon>Bacillati</taxon>
        <taxon>Bacillota</taxon>
        <taxon>Tissierellia</taxon>
        <taxon>Tissierellales</taxon>
        <taxon>Peptoniphilaceae</taxon>
        <taxon>Anaerococcus</taxon>
    </lineage>
</organism>
<dbReference type="Pfam" id="PF06605">
    <property type="entry name" value="Prophage_tail"/>
    <property type="match status" value="1"/>
</dbReference>
<feature type="domain" description="Tail spike" evidence="1">
    <location>
        <begin position="87"/>
        <end position="365"/>
    </location>
</feature>